<proteinExistence type="predicted"/>
<dbReference type="Proteomes" id="UP000246635">
    <property type="component" value="Unassembled WGS sequence"/>
</dbReference>
<accession>A0A2V2YTD7</accession>
<sequence>MTSKEMKREYSKLTKTEKVLAKRIKNYNHAIKYVLRDTGILGPQLDENAESTLLRLVVEKSKLEQKVVSIQFRKRLIHEKMNDVLNEWLKHSTLEEIIEPSNERLREFKLDEDTIVKYQLPTSFQEEEDKIMIHKDVV</sequence>
<protein>
    <submittedName>
        <fullName evidence="1">Uncharacterized protein</fullName>
    </submittedName>
</protein>
<evidence type="ECO:0000313" key="2">
    <source>
        <dbReference type="Proteomes" id="UP000246635"/>
    </source>
</evidence>
<reference evidence="1 2" key="1">
    <citation type="submission" date="2018-05" db="EMBL/GenBank/DDBJ databases">
        <title>Genomic Encyclopedia of Type Strains, Phase III (KMG-III): the genomes of soil and plant-associated and newly described type strains.</title>
        <authorList>
            <person name="Whitman W."/>
        </authorList>
    </citation>
    <scope>NUCLEOTIDE SEQUENCE [LARGE SCALE GENOMIC DNA]</scope>
    <source>
        <strain evidence="1 2">CECT 5696</strain>
    </source>
</reference>
<evidence type="ECO:0000313" key="1">
    <source>
        <dbReference type="EMBL" id="PWW02519.1"/>
    </source>
</evidence>
<comment type="caution">
    <text evidence="1">The sequence shown here is derived from an EMBL/GenBank/DDBJ whole genome shotgun (WGS) entry which is preliminary data.</text>
</comment>
<dbReference type="RefSeq" id="WP_110044551.1">
    <property type="nucleotide sequence ID" value="NZ_CP054613.1"/>
</dbReference>
<dbReference type="EMBL" id="QGTQ01000009">
    <property type="protein sequence ID" value="PWW02519.1"/>
    <property type="molecule type" value="Genomic_DNA"/>
</dbReference>
<gene>
    <name evidence="1" type="ORF">DFQ01_109144</name>
</gene>
<dbReference type="AlphaFoldDB" id="A0A2V2YTD7"/>
<organism evidence="1 2">
    <name type="scientific">Paenibacillus cellulosilyticus</name>
    <dbReference type="NCBI Taxonomy" id="375489"/>
    <lineage>
        <taxon>Bacteria</taxon>
        <taxon>Bacillati</taxon>
        <taxon>Bacillota</taxon>
        <taxon>Bacilli</taxon>
        <taxon>Bacillales</taxon>
        <taxon>Paenibacillaceae</taxon>
        <taxon>Paenibacillus</taxon>
    </lineage>
</organism>
<name>A0A2V2YTD7_9BACL</name>
<keyword evidence="2" id="KW-1185">Reference proteome</keyword>